<feature type="domain" description="PIN" evidence="1">
    <location>
        <begin position="16"/>
        <end position="122"/>
    </location>
</feature>
<dbReference type="InterPro" id="IPR002716">
    <property type="entry name" value="PIN_dom"/>
</dbReference>
<dbReference type="RefSeq" id="WP_315652478.1">
    <property type="nucleotide sequence ID" value="NZ_JAVXZY010000010.1"/>
</dbReference>
<accession>A0ABU3PGG6</accession>
<evidence type="ECO:0000259" key="1">
    <source>
        <dbReference type="Pfam" id="PF13470"/>
    </source>
</evidence>
<evidence type="ECO:0000313" key="2">
    <source>
        <dbReference type="EMBL" id="MDT9001593.1"/>
    </source>
</evidence>
<dbReference type="InterPro" id="IPR002850">
    <property type="entry name" value="PIN_toxin-like"/>
</dbReference>
<dbReference type="Proteomes" id="UP001246372">
    <property type="component" value="Unassembled WGS sequence"/>
</dbReference>
<dbReference type="PANTHER" id="PTHR34610:SF4">
    <property type="entry name" value="SLL8027 PROTEIN"/>
    <property type="match status" value="1"/>
</dbReference>
<dbReference type="EMBL" id="JAVXZY010000010">
    <property type="protein sequence ID" value="MDT9001593.1"/>
    <property type="molecule type" value="Genomic_DNA"/>
</dbReference>
<dbReference type="Pfam" id="PF13470">
    <property type="entry name" value="PIN_3"/>
    <property type="match status" value="1"/>
</dbReference>
<protein>
    <submittedName>
        <fullName evidence="2">PIN domain-containing protein</fullName>
    </submittedName>
</protein>
<sequence length="153" mass="16949">MSRRPSRSASRAAVPRLVIDHALLLRALLLSDERSRALRQSWQQGRCRPLISADLAQTLMRALAFPGLRLRPGQQHELLADFLPYAEACTAATPALGSRLPREEAAALELAVAASADVLLTEGQALRAHLARWGEQRYGRLRAESLDEFLARF</sequence>
<dbReference type="PANTHER" id="PTHR34610">
    <property type="entry name" value="SSL7007 PROTEIN"/>
    <property type="match status" value="1"/>
</dbReference>
<reference evidence="2" key="1">
    <citation type="submission" date="2023-09" db="EMBL/GenBank/DDBJ databases">
        <title>Paucibacter sp. APW11 Genome sequencing and assembly.</title>
        <authorList>
            <person name="Kim I."/>
        </authorList>
    </citation>
    <scope>NUCLEOTIDE SEQUENCE</scope>
    <source>
        <strain evidence="2">APW11</strain>
    </source>
</reference>
<keyword evidence="3" id="KW-1185">Reference proteome</keyword>
<comment type="caution">
    <text evidence="2">The sequence shown here is derived from an EMBL/GenBank/DDBJ whole genome shotgun (WGS) entry which is preliminary data.</text>
</comment>
<gene>
    <name evidence="2" type="ORF">RQP53_20115</name>
</gene>
<proteinExistence type="predicted"/>
<organism evidence="2 3">
    <name type="scientific">Roseateles aquae</name>
    <dbReference type="NCBI Taxonomy" id="3077235"/>
    <lineage>
        <taxon>Bacteria</taxon>
        <taxon>Pseudomonadati</taxon>
        <taxon>Pseudomonadota</taxon>
        <taxon>Betaproteobacteria</taxon>
        <taxon>Burkholderiales</taxon>
        <taxon>Sphaerotilaceae</taxon>
        <taxon>Roseateles</taxon>
    </lineage>
</organism>
<name>A0ABU3PGG6_9BURK</name>
<evidence type="ECO:0000313" key="3">
    <source>
        <dbReference type="Proteomes" id="UP001246372"/>
    </source>
</evidence>